<name>A0A1G7QB77_9SPHI</name>
<dbReference type="AlphaFoldDB" id="A0A1G7QB77"/>
<protein>
    <submittedName>
        <fullName evidence="1">Uncharacterized protein</fullName>
    </submittedName>
</protein>
<evidence type="ECO:0000313" key="1">
    <source>
        <dbReference type="EMBL" id="SDF95801.1"/>
    </source>
</evidence>
<keyword evidence="2" id="KW-1185">Reference proteome</keyword>
<organism evidence="1 2">
    <name type="scientific">Pedobacter terrae</name>
    <dbReference type="NCBI Taxonomy" id="405671"/>
    <lineage>
        <taxon>Bacteria</taxon>
        <taxon>Pseudomonadati</taxon>
        <taxon>Bacteroidota</taxon>
        <taxon>Sphingobacteriia</taxon>
        <taxon>Sphingobacteriales</taxon>
        <taxon>Sphingobacteriaceae</taxon>
        <taxon>Pedobacter</taxon>
    </lineage>
</organism>
<evidence type="ECO:0000313" key="2">
    <source>
        <dbReference type="Proteomes" id="UP000199643"/>
    </source>
</evidence>
<sequence>MAATITQIISVQRTRKKLITISASEYRNTFPATTWNKYIKL</sequence>
<proteinExistence type="predicted"/>
<accession>A0A1G7QB77</accession>
<dbReference type="EMBL" id="FNCH01000002">
    <property type="protein sequence ID" value="SDF95801.1"/>
    <property type="molecule type" value="Genomic_DNA"/>
</dbReference>
<gene>
    <name evidence="1" type="ORF">SAMN05421827_102246</name>
</gene>
<reference evidence="2" key="1">
    <citation type="submission" date="2016-10" db="EMBL/GenBank/DDBJ databases">
        <authorList>
            <person name="Varghese N."/>
            <person name="Submissions S."/>
        </authorList>
    </citation>
    <scope>NUCLEOTIDE SEQUENCE [LARGE SCALE GENOMIC DNA]</scope>
    <source>
        <strain evidence="2">DSM 17933</strain>
    </source>
</reference>
<dbReference type="Proteomes" id="UP000199643">
    <property type="component" value="Unassembled WGS sequence"/>
</dbReference>